<evidence type="ECO:0000259" key="3">
    <source>
        <dbReference type="PROSITE" id="PS51186"/>
    </source>
</evidence>
<evidence type="ECO:0000313" key="4">
    <source>
        <dbReference type="EMBL" id="MFB9376818.1"/>
    </source>
</evidence>
<dbReference type="SUPFAM" id="SSF55729">
    <property type="entry name" value="Acyl-CoA N-acyltransferases (Nat)"/>
    <property type="match status" value="1"/>
</dbReference>
<gene>
    <name evidence="4" type="ORF">ACFFVI_07545</name>
</gene>
<dbReference type="GO" id="GO:0016746">
    <property type="term" value="F:acyltransferase activity"/>
    <property type="evidence" value="ECO:0007669"/>
    <property type="project" value="UniProtKB-KW"/>
</dbReference>
<dbReference type="EMBL" id="JBHMDM010000004">
    <property type="protein sequence ID" value="MFB9376818.1"/>
    <property type="molecule type" value="Genomic_DNA"/>
</dbReference>
<dbReference type="PROSITE" id="PS51186">
    <property type="entry name" value="GNAT"/>
    <property type="match status" value="1"/>
</dbReference>
<dbReference type="InterPro" id="IPR050832">
    <property type="entry name" value="Bact_Acetyltransf"/>
</dbReference>
<keyword evidence="1 4" id="KW-0808">Transferase</keyword>
<evidence type="ECO:0000256" key="1">
    <source>
        <dbReference type="ARBA" id="ARBA00022679"/>
    </source>
</evidence>
<feature type="domain" description="N-acetyltransferase" evidence="3">
    <location>
        <begin position="4"/>
        <end position="164"/>
    </location>
</feature>
<dbReference type="Pfam" id="PF00583">
    <property type="entry name" value="Acetyltransf_1"/>
    <property type="match status" value="1"/>
</dbReference>
<dbReference type="InterPro" id="IPR000182">
    <property type="entry name" value="GNAT_dom"/>
</dbReference>
<evidence type="ECO:0000313" key="5">
    <source>
        <dbReference type="Proteomes" id="UP001589748"/>
    </source>
</evidence>
<dbReference type="InterPro" id="IPR016181">
    <property type="entry name" value="Acyl_CoA_acyltransferase"/>
</dbReference>
<name>A0ABV5LRW1_9ACTN</name>
<comment type="caution">
    <text evidence="4">The sequence shown here is derived from an EMBL/GenBank/DDBJ whole genome shotgun (WGS) entry which is preliminary data.</text>
</comment>
<protein>
    <submittedName>
        <fullName evidence="4">GNAT family N-acetyltransferase</fullName>
        <ecNumber evidence="4">2.3.1.-</ecNumber>
    </submittedName>
</protein>
<reference evidence="4 5" key="1">
    <citation type="submission" date="2024-09" db="EMBL/GenBank/DDBJ databases">
        <authorList>
            <person name="Sun Q."/>
            <person name="Mori K."/>
        </authorList>
    </citation>
    <scope>NUCLEOTIDE SEQUENCE [LARGE SCALE GENOMIC DNA]</scope>
    <source>
        <strain evidence="4 5">TISTR 1856</strain>
    </source>
</reference>
<dbReference type="Proteomes" id="UP001589748">
    <property type="component" value="Unassembled WGS sequence"/>
</dbReference>
<dbReference type="Gene3D" id="3.40.630.30">
    <property type="match status" value="1"/>
</dbReference>
<keyword evidence="5" id="KW-1185">Reference proteome</keyword>
<dbReference type="EC" id="2.3.1.-" evidence="4"/>
<sequence length="164" mass="18098">MTGVVVVPATPLQGEVVGRLLRRFDDEFDTPGPTAAEFGRRFGVLLERDDVLVLLATGPADPQGPDGRDDPHGFAFLTFRPTPYSDGPIAQLEELWVAPDRRGAGSGSALLVRAVEELRRRGGPEMQINVDEVDVDARRFYERHGFVNVEAGRTDRMLCYVGEF</sequence>
<accession>A0ABV5LRW1</accession>
<dbReference type="PANTHER" id="PTHR43877">
    <property type="entry name" value="AMINOALKYLPHOSPHONATE N-ACETYLTRANSFERASE-RELATED-RELATED"/>
    <property type="match status" value="1"/>
</dbReference>
<keyword evidence="2 4" id="KW-0012">Acyltransferase</keyword>
<dbReference type="CDD" id="cd04301">
    <property type="entry name" value="NAT_SF"/>
    <property type="match status" value="1"/>
</dbReference>
<dbReference type="RefSeq" id="WP_380135717.1">
    <property type="nucleotide sequence ID" value="NZ_JBHLUI010000003.1"/>
</dbReference>
<organism evidence="4 5">
    <name type="scientific">Kineococcus gynurae</name>
    <dbReference type="NCBI Taxonomy" id="452979"/>
    <lineage>
        <taxon>Bacteria</taxon>
        <taxon>Bacillati</taxon>
        <taxon>Actinomycetota</taxon>
        <taxon>Actinomycetes</taxon>
        <taxon>Kineosporiales</taxon>
        <taxon>Kineosporiaceae</taxon>
        <taxon>Kineococcus</taxon>
    </lineage>
</organism>
<proteinExistence type="predicted"/>
<evidence type="ECO:0000256" key="2">
    <source>
        <dbReference type="ARBA" id="ARBA00023315"/>
    </source>
</evidence>